<evidence type="ECO:0000256" key="2">
    <source>
        <dbReference type="ARBA" id="ARBA00022723"/>
    </source>
</evidence>
<keyword evidence="2" id="KW-0479">Metal-binding</keyword>
<sequence>MLSRAKVSIHVGFGFGALVATLVYATRYRRHGGRLVRIQLWLGALLRPVMSTAHRSTPATQAPYNLLLTLTGAGDGLRGGVPAEAMSISCGLAHDRKVHMTDSRIEDCWNTKMATGSKLFDQSKFRLRRISWAGAGASVTIELGLTSYKEYIGTHRLPPDELAVLEGDGTVLGDLRAHLSCALGCEAVLLTCDGFMVLLRRSGRVATHSGMYNGPSGHAEPAHAGIQSHLGHGEVGSVTEAEREQAVKNELFGSILAEVHDETNVPRQSLSSPLLIGAMEDASRKPDLLFLVHTSLDCDGVKIAMSKGAAEGWESDRLVFWPLNELDGIDLPLTPVTAAAIHCLKLRQPQ</sequence>
<accession>A0A7S3AML4</accession>
<gene>
    <name evidence="5" type="ORF">HERI1096_LOCUS10177</name>
</gene>
<reference evidence="5" key="1">
    <citation type="submission" date="2021-01" db="EMBL/GenBank/DDBJ databases">
        <authorList>
            <person name="Corre E."/>
            <person name="Pelletier E."/>
            <person name="Niang G."/>
            <person name="Scheremetjew M."/>
            <person name="Finn R."/>
            <person name="Kale V."/>
            <person name="Holt S."/>
            <person name="Cochrane G."/>
            <person name="Meng A."/>
            <person name="Brown T."/>
            <person name="Cohen L."/>
        </authorList>
    </citation>
    <scope>NUCLEOTIDE SEQUENCE</scope>
    <source>
        <strain evidence="5">CCMP281</strain>
    </source>
</reference>
<organism evidence="5">
    <name type="scientific">Haptolina ericina</name>
    <dbReference type="NCBI Taxonomy" id="156174"/>
    <lineage>
        <taxon>Eukaryota</taxon>
        <taxon>Haptista</taxon>
        <taxon>Haptophyta</taxon>
        <taxon>Prymnesiophyceae</taxon>
        <taxon>Prymnesiales</taxon>
        <taxon>Prymnesiaceae</taxon>
        <taxon>Haptolina</taxon>
    </lineage>
</organism>
<keyword evidence="4" id="KW-0460">Magnesium</keyword>
<protein>
    <recommendedName>
        <fullName evidence="6">Nudix hydrolase domain-containing protein</fullName>
    </recommendedName>
</protein>
<evidence type="ECO:0000256" key="4">
    <source>
        <dbReference type="ARBA" id="ARBA00022842"/>
    </source>
</evidence>
<keyword evidence="3" id="KW-0378">Hydrolase</keyword>
<dbReference type="GO" id="GO:0052751">
    <property type="term" value="F:GDP-mannose hydrolase activity"/>
    <property type="evidence" value="ECO:0007669"/>
    <property type="project" value="TreeGrafter"/>
</dbReference>
<dbReference type="EMBL" id="HBHX01018352">
    <property type="protein sequence ID" value="CAE0109517.1"/>
    <property type="molecule type" value="Transcribed_RNA"/>
</dbReference>
<dbReference type="InterPro" id="IPR015797">
    <property type="entry name" value="NUDIX_hydrolase-like_dom_sf"/>
</dbReference>
<proteinExistence type="predicted"/>
<evidence type="ECO:0000313" key="5">
    <source>
        <dbReference type="EMBL" id="CAE0109517.1"/>
    </source>
</evidence>
<comment type="cofactor">
    <cofactor evidence="1">
        <name>Mg(2+)</name>
        <dbReference type="ChEBI" id="CHEBI:18420"/>
    </cofactor>
</comment>
<evidence type="ECO:0000256" key="1">
    <source>
        <dbReference type="ARBA" id="ARBA00001946"/>
    </source>
</evidence>
<evidence type="ECO:0000256" key="3">
    <source>
        <dbReference type="ARBA" id="ARBA00022801"/>
    </source>
</evidence>
<dbReference type="SUPFAM" id="SSF55811">
    <property type="entry name" value="Nudix"/>
    <property type="match status" value="1"/>
</dbReference>
<evidence type="ECO:0008006" key="6">
    <source>
        <dbReference type="Google" id="ProtNLM"/>
    </source>
</evidence>
<dbReference type="PANTHER" id="PTHR31835:SF1">
    <property type="entry name" value="URIDINE DIPHOSPHATE GLUCOSE PYROPHOSPHATASE NUDT22"/>
    <property type="match status" value="1"/>
</dbReference>
<name>A0A7S3AML4_9EUKA</name>
<dbReference type="InterPro" id="IPR055295">
    <property type="entry name" value="NUDT22/NUDT9-like"/>
</dbReference>
<dbReference type="AlphaFoldDB" id="A0A7S3AML4"/>
<dbReference type="PANTHER" id="PTHR31835">
    <property type="entry name" value="URIDINE DIPHOSPHATE GLUCOSE PYROPHOSPHATASE"/>
    <property type="match status" value="1"/>
</dbReference>
<dbReference type="GO" id="GO:0046872">
    <property type="term" value="F:metal ion binding"/>
    <property type="evidence" value="ECO:0007669"/>
    <property type="project" value="UniProtKB-KW"/>
</dbReference>